<dbReference type="GO" id="GO:0005737">
    <property type="term" value="C:cytoplasm"/>
    <property type="evidence" value="ECO:0007669"/>
    <property type="project" value="UniProtKB-SubCell"/>
</dbReference>
<dbReference type="EC" id="3.6.5.4" evidence="10"/>
<evidence type="ECO:0000256" key="9">
    <source>
        <dbReference type="ARBA" id="ARBA00048027"/>
    </source>
</evidence>
<evidence type="ECO:0000256" key="2">
    <source>
        <dbReference type="ARBA" id="ARBA00022475"/>
    </source>
</evidence>
<dbReference type="PANTHER" id="PTHR43134">
    <property type="entry name" value="SIGNAL RECOGNITION PARTICLE RECEPTOR SUBUNIT ALPHA"/>
    <property type="match status" value="1"/>
</dbReference>
<evidence type="ECO:0000256" key="1">
    <source>
        <dbReference type="ARBA" id="ARBA00004413"/>
    </source>
</evidence>
<evidence type="ECO:0000313" key="13">
    <source>
        <dbReference type="Proteomes" id="UP000001227"/>
    </source>
</evidence>
<dbReference type="KEGG" id="aas:Aasi_0573"/>
<dbReference type="RefSeq" id="WP_012472742.1">
    <property type="nucleotide sequence ID" value="NC_010830.1"/>
</dbReference>
<dbReference type="GO" id="GO:0005886">
    <property type="term" value="C:plasma membrane"/>
    <property type="evidence" value="ECO:0007669"/>
    <property type="project" value="UniProtKB-SubCell"/>
</dbReference>
<gene>
    <name evidence="10" type="primary">ftsY</name>
    <name evidence="12" type="ordered locus">Aasi_0573</name>
</gene>
<feature type="domain" description="SRP54-type proteins GTP-binding" evidence="11">
    <location>
        <begin position="283"/>
        <end position="296"/>
    </location>
</feature>
<dbReference type="GO" id="GO:0006614">
    <property type="term" value="P:SRP-dependent cotranslational protein targeting to membrane"/>
    <property type="evidence" value="ECO:0007669"/>
    <property type="project" value="InterPro"/>
</dbReference>
<keyword evidence="7 10" id="KW-0472">Membrane</keyword>
<dbReference type="InterPro" id="IPR000897">
    <property type="entry name" value="SRP54_GTPase_dom"/>
</dbReference>
<comment type="subunit">
    <text evidence="10">Part of the signal recognition particle protein translocation system, which is composed of SRP and FtsY.</text>
</comment>
<evidence type="ECO:0000256" key="7">
    <source>
        <dbReference type="ARBA" id="ARBA00023136"/>
    </source>
</evidence>
<comment type="function">
    <text evidence="10">Involved in targeting and insertion of nascent membrane proteins into the cytoplasmic membrane. Acts as a receptor for the complex formed by the signal recognition particle (SRP) and the ribosome-nascent chain (RNC).</text>
</comment>
<dbReference type="Gene3D" id="3.40.50.300">
    <property type="entry name" value="P-loop containing nucleotide triphosphate hydrolases"/>
    <property type="match status" value="1"/>
</dbReference>
<dbReference type="PROSITE" id="PS00300">
    <property type="entry name" value="SRP54"/>
    <property type="match status" value="1"/>
</dbReference>
<reference evidence="12 13" key="1">
    <citation type="journal article" date="2010" name="J. Bacteriol.">
        <title>The genome of the amoeba symbiont 'Candidatus Amoebophilus asiaticus' reveals common mechanisms for host cell interaction among amoeba-associated bacteria.</title>
        <authorList>
            <person name="Schmitz-Esser S."/>
            <person name="Tischler P."/>
            <person name="Arnold R."/>
            <person name="Montanaro J."/>
            <person name="Wagner M."/>
            <person name="Rattei T."/>
            <person name="Horn M."/>
        </authorList>
    </citation>
    <scope>NUCLEOTIDE SEQUENCE [LARGE SCALE GENOMIC DNA]</scope>
    <source>
        <strain evidence="12 13">5a2</strain>
    </source>
</reference>
<dbReference type="PANTHER" id="PTHR43134:SF1">
    <property type="entry name" value="SIGNAL RECOGNITION PARTICLE RECEPTOR SUBUNIT ALPHA"/>
    <property type="match status" value="1"/>
</dbReference>
<dbReference type="SMART" id="SM00382">
    <property type="entry name" value="AAA"/>
    <property type="match status" value="1"/>
</dbReference>
<keyword evidence="4 10" id="KW-0547">Nucleotide-binding</keyword>
<comment type="subcellular location">
    <subcellularLocation>
        <location evidence="10">Cell inner membrane</location>
        <topology evidence="10">Peripheral membrane protein</topology>
        <orientation evidence="10">Cytoplasmic side</orientation>
    </subcellularLocation>
    <subcellularLocation>
        <location evidence="10">Cytoplasm</location>
    </subcellularLocation>
    <subcellularLocation>
        <location evidence="1">Cell membrane</location>
        <topology evidence="1">Peripheral membrane protein</topology>
        <orientation evidence="1">Cytoplasmic side</orientation>
    </subcellularLocation>
</comment>
<dbReference type="CDD" id="cd17874">
    <property type="entry name" value="FtsY"/>
    <property type="match status" value="1"/>
</dbReference>
<keyword evidence="8 10" id="KW-0675">Receptor</keyword>
<dbReference type="Proteomes" id="UP000001227">
    <property type="component" value="Chromosome"/>
</dbReference>
<dbReference type="GO" id="GO:0003924">
    <property type="term" value="F:GTPase activity"/>
    <property type="evidence" value="ECO:0007669"/>
    <property type="project" value="UniProtKB-UniRule"/>
</dbReference>
<keyword evidence="10" id="KW-0997">Cell inner membrane</keyword>
<evidence type="ECO:0000259" key="11">
    <source>
        <dbReference type="PROSITE" id="PS00300"/>
    </source>
</evidence>
<dbReference type="eggNOG" id="COG0552">
    <property type="taxonomic scope" value="Bacteria"/>
</dbReference>
<dbReference type="HAMAP" id="MF_00920">
    <property type="entry name" value="FtsY"/>
    <property type="match status" value="1"/>
</dbReference>
<feature type="binding site" evidence="10">
    <location>
        <begin position="198"/>
        <end position="202"/>
    </location>
    <ligand>
        <name>GTP</name>
        <dbReference type="ChEBI" id="CHEBI:37565"/>
    </ligand>
</feature>
<accession>B3ERX2</accession>
<evidence type="ECO:0000313" key="12">
    <source>
        <dbReference type="EMBL" id="ACE05974.1"/>
    </source>
</evidence>
<dbReference type="SUPFAM" id="SSF47364">
    <property type="entry name" value="Domain of the SRP/SRP receptor G-proteins"/>
    <property type="match status" value="1"/>
</dbReference>
<dbReference type="GO" id="GO:0005047">
    <property type="term" value="F:signal recognition particle binding"/>
    <property type="evidence" value="ECO:0007669"/>
    <property type="project" value="TreeGrafter"/>
</dbReference>
<sequence length="311" mass="34221">MGIFNFFSKKSKEKLDKALTPTKTSFWNNFNKVLVGKSTVDDEILDRLEELLLTADIGIDTTLKIIDLLEMRVARDKYLNVAELESILREEIESLITILNQAEQNTALPHIILIVGINGVGKTTTIGKLAALYKQAGKKVILGAADTFRAAAIEQLKMWGERVGVPVVAHSMHTDPSAVAYDTVQKAIQEQADVAIIDTAGRLHTKVNLMNELSKIRRTIEKLMPAAPHEILLVLDATTGQNAFIQTKAFTEATAVNGLVVTKLDGTAKGGVVIGIIDQFHVPVKYIGVGEQIDDLQLFDEKEFVETLFKQ</sequence>
<evidence type="ECO:0000256" key="6">
    <source>
        <dbReference type="ARBA" id="ARBA00023134"/>
    </source>
</evidence>
<evidence type="ECO:0000256" key="4">
    <source>
        <dbReference type="ARBA" id="ARBA00022741"/>
    </source>
</evidence>
<dbReference type="InterPro" id="IPR027417">
    <property type="entry name" value="P-loop_NTPase"/>
</dbReference>
<dbReference type="InterPro" id="IPR036225">
    <property type="entry name" value="SRP/SRP_N"/>
</dbReference>
<proteinExistence type="inferred from homology"/>
<feature type="binding site" evidence="10">
    <location>
        <begin position="116"/>
        <end position="123"/>
    </location>
    <ligand>
        <name>GTP</name>
        <dbReference type="ChEBI" id="CHEBI:37565"/>
    </ligand>
</feature>
<feature type="binding site" evidence="10">
    <location>
        <begin position="262"/>
        <end position="265"/>
    </location>
    <ligand>
        <name>GTP</name>
        <dbReference type="ChEBI" id="CHEBI:37565"/>
    </ligand>
</feature>
<dbReference type="SMART" id="SM00963">
    <property type="entry name" value="SRP54_N"/>
    <property type="match status" value="1"/>
</dbReference>
<evidence type="ECO:0000256" key="10">
    <source>
        <dbReference type="HAMAP-Rule" id="MF_00920"/>
    </source>
</evidence>
<name>B3ERX2_AMOA5</name>
<dbReference type="Pfam" id="PF00448">
    <property type="entry name" value="SRP54"/>
    <property type="match status" value="1"/>
</dbReference>
<dbReference type="Pfam" id="PF02881">
    <property type="entry name" value="SRP54_N"/>
    <property type="match status" value="1"/>
</dbReference>
<dbReference type="HOGENOM" id="CLU_009301_3_0_10"/>
<dbReference type="InterPro" id="IPR003593">
    <property type="entry name" value="AAA+_ATPase"/>
</dbReference>
<dbReference type="SMART" id="SM00962">
    <property type="entry name" value="SRP54"/>
    <property type="match status" value="1"/>
</dbReference>
<dbReference type="Gene3D" id="1.20.120.140">
    <property type="entry name" value="Signal recognition particle SRP54, nucleotide-binding domain"/>
    <property type="match status" value="1"/>
</dbReference>
<keyword evidence="6 10" id="KW-0342">GTP-binding</keyword>
<dbReference type="NCBIfam" id="TIGR00064">
    <property type="entry name" value="ftsY"/>
    <property type="match status" value="1"/>
</dbReference>
<keyword evidence="13" id="KW-1185">Reference proteome</keyword>
<protein>
    <recommendedName>
        <fullName evidence="10">Signal recognition particle receptor FtsY</fullName>
        <shortName evidence="10">SRP receptor</shortName>
        <ecNumber evidence="10">3.6.5.4</ecNumber>
    </recommendedName>
</protein>
<evidence type="ECO:0000256" key="5">
    <source>
        <dbReference type="ARBA" id="ARBA00022801"/>
    </source>
</evidence>
<dbReference type="InterPro" id="IPR013822">
    <property type="entry name" value="Signal_recog_particl_SRP54_hlx"/>
</dbReference>
<dbReference type="OrthoDB" id="9804720at2"/>
<dbReference type="GO" id="GO:0005525">
    <property type="term" value="F:GTP binding"/>
    <property type="evidence" value="ECO:0007669"/>
    <property type="project" value="UniProtKB-UniRule"/>
</dbReference>
<comment type="similarity">
    <text evidence="10">Belongs to the GTP-binding SRP family. FtsY subfamily.</text>
</comment>
<evidence type="ECO:0000256" key="8">
    <source>
        <dbReference type="ARBA" id="ARBA00023170"/>
    </source>
</evidence>
<dbReference type="SUPFAM" id="SSF52540">
    <property type="entry name" value="P-loop containing nucleoside triphosphate hydrolases"/>
    <property type="match status" value="1"/>
</dbReference>
<comment type="catalytic activity">
    <reaction evidence="9 10">
        <text>GTP + H2O = GDP + phosphate + H(+)</text>
        <dbReference type="Rhea" id="RHEA:19669"/>
        <dbReference type="ChEBI" id="CHEBI:15377"/>
        <dbReference type="ChEBI" id="CHEBI:15378"/>
        <dbReference type="ChEBI" id="CHEBI:37565"/>
        <dbReference type="ChEBI" id="CHEBI:43474"/>
        <dbReference type="ChEBI" id="CHEBI:58189"/>
        <dbReference type="EC" id="3.6.5.4"/>
    </reaction>
</comment>
<organism evidence="12 13">
    <name type="scientific">Amoebophilus asiaticus (strain 5a2)</name>
    <dbReference type="NCBI Taxonomy" id="452471"/>
    <lineage>
        <taxon>Bacteria</taxon>
        <taxon>Pseudomonadati</taxon>
        <taxon>Bacteroidota</taxon>
        <taxon>Cytophagia</taxon>
        <taxon>Cytophagales</taxon>
        <taxon>Amoebophilaceae</taxon>
        <taxon>Candidatus Amoebophilus</taxon>
    </lineage>
</organism>
<dbReference type="InterPro" id="IPR004390">
    <property type="entry name" value="SR_rcpt_FtsY"/>
</dbReference>
<dbReference type="AlphaFoldDB" id="B3ERX2"/>
<keyword evidence="2 10" id="KW-1003">Cell membrane</keyword>
<dbReference type="EMBL" id="CP001102">
    <property type="protein sequence ID" value="ACE05974.1"/>
    <property type="molecule type" value="Genomic_DNA"/>
</dbReference>
<keyword evidence="3 10" id="KW-0963">Cytoplasm</keyword>
<dbReference type="FunFam" id="3.40.50.300:FF:000053">
    <property type="entry name" value="Signal recognition particle receptor FtsY"/>
    <property type="match status" value="1"/>
</dbReference>
<evidence type="ECO:0000256" key="3">
    <source>
        <dbReference type="ARBA" id="ARBA00022490"/>
    </source>
</evidence>
<dbReference type="STRING" id="452471.Aasi_0573"/>
<dbReference type="InterPro" id="IPR042101">
    <property type="entry name" value="SRP54_N_sf"/>
</dbReference>
<keyword evidence="5 10" id="KW-0378">Hydrolase</keyword>